<dbReference type="NCBIfam" id="NF003802">
    <property type="entry name" value="PRK05388.1"/>
    <property type="match status" value="1"/>
</dbReference>
<keyword evidence="9 10" id="KW-0012">Acyltransferase</keyword>
<evidence type="ECO:0000256" key="10">
    <source>
        <dbReference type="HAMAP-Rule" id="MF_01106"/>
    </source>
</evidence>
<evidence type="ECO:0000256" key="8">
    <source>
        <dbReference type="ARBA" id="ARBA00023268"/>
    </source>
</evidence>
<feature type="binding site" evidence="10">
    <location>
        <position position="318"/>
    </location>
    <ligand>
        <name>substrate</name>
    </ligand>
</feature>
<dbReference type="GO" id="GO:0005737">
    <property type="term" value="C:cytoplasm"/>
    <property type="evidence" value="ECO:0007669"/>
    <property type="project" value="UniProtKB-SubCell"/>
</dbReference>
<feature type="binding site" evidence="10">
    <location>
        <position position="446"/>
    </location>
    <ligand>
        <name>substrate</name>
    </ligand>
</feature>
<feature type="binding site" evidence="10">
    <location>
        <position position="231"/>
    </location>
    <ligand>
        <name>substrate</name>
    </ligand>
</feature>
<accession>A0A918PL01</accession>
<protein>
    <recommendedName>
        <fullName evidence="10">Arginine biosynthesis bifunctional protein ArgJ</fullName>
    </recommendedName>
    <domain>
        <recommendedName>
            <fullName evidence="10">Glutamate N-acetyltransferase</fullName>
            <ecNumber evidence="10">2.3.1.35</ecNumber>
        </recommendedName>
        <alternativeName>
            <fullName evidence="10">Ornithine acetyltransferase</fullName>
            <shortName evidence="10">OATase</shortName>
        </alternativeName>
        <alternativeName>
            <fullName evidence="10">Ornithine transacetylase</fullName>
        </alternativeName>
    </domain>
    <domain>
        <recommendedName>
            <fullName evidence="10">Amino-acid acetyltransferase</fullName>
            <ecNumber evidence="10">2.3.1.1</ecNumber>
        </recommendedName>
        <alternativeName>
            <fullName evidence="10">N-acetylglutamate synthase</fullName>
            <shortName evidence="10">AGSase</shortName>
        </alternativeName>
    </domain>
    <component>
        <recommendedName>
            <fullName evidence="10">Arginine biosynthesis bifunctional protein ArgJ alpha chain</fullName>
        </recommendedName>
    </component>
    <component>
        <recommendedName>
            <fullName evidence="10">Arginine biosynthesis bifunctional protein ArgJ beta chain</fullName>
        </recommendedName>
    </component>
</protein>
<dbReference type="Gene3D" id="3.60.70.12">
    <property type="entry name" value="L-amino peptidase D-ALA esterase/amidase"/>
    <property type="match status" value="1"/>
</dbReference>
<reference evidence="11" key="2">
    <citation type="submission" date="2020-09" db="EMBL/GenBank/DDBJ databases">
        <authorList>
            <person name="Sun Q."/>
            <person name="Kim S."/>
        </authorList>
    </citation>
    <scope>NUCLEOTIDE SEQUENCE</scope>
    <source>
        <strain evidence="11">KCTC 32255</strain>
    </source>
</reference>
<dbReference type="GO" id="GO:0006526">
    <property type="term" value="P:L-arginine biosynthetic process"/>
    <property type="evidence" value="ECO:0007669"/>
    <property type="project" value="UniProtKB-UniRule"/>
</dbReference>
<feature type="site" description="Involved in the stabilization of negative charge on the oxyanion by the formation of the oxyanion hole" evidence="10">
    <location>
        <position position="158"/>
    </location>
</feature>
<evidence type="ECO:0000256" key="6">
    <source>
        <dbReference type="ARBA" id="ARBA00022679"/>
    </source>
</evidence>
<feature type="chain" id="PRO_5038199764" description="Arginine biosynthesis bifunctional protein ArgJ beta chain" evidence="10">
    <location>
        <begin position="231"/>
        <end position="446"/>
    </location>
</feature>
<feature type="binding site" evidence="10">
    <location>
        <position position="220"/>
    </location>
    <ligand>
        <name>substrate</name>
    </ligand>
</feature>
<feature type="site" description="Cleavage; by autolysis" evidence="10">
    <location>
        <begin position="230"/>
        <end position="231"/>
    </location>
</feature>
<comment type="function">
    <text evidence="10">Catalyzes two activities which are involved in the cyclic version of arginine biosynthesis: the synthesis of N-acetylglutamate from glutamate and acetyl-CoA as the acetyl donor, and of ornithine by transacetylation between N(2)-acetylornithine and glutamate.</text>
</comment>
<comment type="subcellular location">
    <subcellularLocation>
        <location evidence="1 10">Cytoplasm</location>
    </subcellularLocation>
</comment>
<comment type="caution">
    <text evidence="11">The sequence shown here is derived from an EMBL/GenBank/DDBJ whole genome shotgun (WGS) entry which is preliminary data.</text>
</comment>
<dbReference type="EC" id="2.3.1.1" evidence="10"/>
<keyword evidence="5 10" id="KW-0055">Arginine biosynthesis</keyword>
<evidence type="ECO:0000256" key="4">
    <source>
        <dbReference type="ARBA" id="ARBA00022490"/>
    </source>
</evidence>
<dbReference type="FunFam" id="3.10.20.340:FF:000003">
    <property type="entry name" value="Arginine biosynthesis bifunctional protein ArgJ"/>
    <property type="match status" value="1"/>
</dbReference>
<comment type="pathway">
    <text evidence="10">Amino-acid biosynthesis; L-arginine biosynthesis; L-ornithine and N-acetyl-L-glutamate from L-glutamate and N(2)-acetyl-L-ornithine (cyclic): step 1/1.</text>
</comment>
<dbReference type="InterPro" id="IPR042195">
    <property type="entry name" value="ArgJ_beta_C"/>
</dbReference>
<feature type="binding site" evidence="10">
    <location>
        <position position="194"/>
    </location>
    <ligand>
        <name>substrate</name>
    </ligand>
</feature>
<dbReference type="PANTHER" id="PTHR23100">
    <property type="entry name" value="ARGININE BIOSYNTHESIS BIFUNCTIONAL PROTEIN ARGJ"/>
    <property type="match status" value="1"/>
</dbReference>
<keyword evidence="6 10" id="KW-0808">Transferase</keyword>
<keyword evidence="7 10" id="KW-0068">Autocatalytic cleavage</keyword>
<dbReference type="InterPro" id="IPR016117">
    <property type="entry name" value="ArgJ-like_dom_sf"/>
</dbReference>
<proteinExistence type="inferred from homology"/>
<dbReference type="EC" id="2.3.1.35" evidence="10"/>
<organism evidence="11 12">
    <name type="scientific">Novosphingobium colocasiae</name>
    <dbReference type="NCBI Taxonomy" id="1256513"/>
    <lineage>
        <taxon>Bacteria</taxon>
        <taxon>Pseudomonadati</taxon>
        <taxon>Pseudomonadota</taxon>
        <taxon>Alphaproteobacteria</taxon>
        <taxon>Sphingomonadales</taxon>
        <taxon>Sphingomonadaceae</taxon>
        <taxon>Novosphingobium</taxon>
    </lineage>
</organism>
<feature type="active site" description="Nucleophile" evidence="10">
    <location>
        <position position="231"/>
    </location>
</feature>
<dbReference type="InterPro" id="IPR002813">
    <property type="entry name" value="Arg_biosynth_ArgJ"/>
</dbReference>
<feature type="chain" id="PRO_5038199763" description="Arginine biosynthesis bifunctional protein ArgJ alpha chain" evidence="10">
    <location>
        <begin position="1"/>
        <end position="230"/>
    </location>
</feature>
<feature type="binding site" evidence="10">
    <location>
        <position position="441"/>
    </location>
    <ligand>
        <name>substrate</name>
    </ligand>
</feature>
<dbReference type="Gene3D" id="3.10.20.340">
    <property type="entry name" value="ArgJ beta chain, C-terminal domain"/>
    <property type="match status" value="1"/>
</dbReference>
<dbReference type="AlphaFoldDB" id="A0A918PL01"/>
<comment type="catalytic activity">
    <reaction evidence="10">
        <text>N(2)-acetyl-L-ornithine + L-glutamate = N-acetyl-L-glutamate + L-ornithine</text>
        <dbReference type="Rhea" id="RHEA:15349"/>
        <dbReference type="ChEBI" id="CHEBI:29985"/>
        <dbReference type="ChEBI" id="CHEBI:44337"/>
        <dbReference type="ChEBI" id="CHEBI:46911"/>
        <dbReference type="ChEBI" id="CHEBI:57805"/>
        <dbReference type="EC" id="2.3.1.35"/>
    </reaction>
</comment>
<comment type="similarity">
    <text evidence="2 10">Belongs to the ArgJ family.</text>
</comment>
<name>A0A918PL01_9SPHN</name>
<gene>
    <name evidence="10 11" type="primary">argJ</name>
    <name evidence="11" type="ORF">GCM10011614_31830</name>
</gene>
<feature type="site" description="Involved in the stabilization of negative charge on the oxyanion by the formation of the oxyanion hole" evidence="10">
    <location>
        <position position="159"/>
    </location>
</feature>
<evidence type="ECO:0000256" key="2">
    <source>
        <dbReference type="ARBA" id="ARBA00006774"/>
    </source>
</evidence>
<evidence type="ECO:0000256" key="9">
    <source>
        <dbReference type="ARBA" id="ARBA00023315"/>
    </source>
</evidence>
<evidence type="ECO:0000313" key="12">
    <source>
        <dbReference type="Proteomes" id="UP000648075"/>
    </source>
</evidence>
<keyword evidence="12" id="KW-1185">Reference proteome</keyword>
<keyword evidence="10" id="KW-0028">Amino-acid biosynthesis</keyword>
<dbReference type="GO" id="GO:0004042">
    <property type="term" value="F:L-glutamate N-acetyltransferase activity"/>
    <property type="evidence" value="ECO:0007669"/>
    <property type="project" value="UniProtKB-UniRule"/>
</dbReference>
<evidence type="ECO:0000256" key="5">
    <source>
        <dbReference type="ARBA" id="ARBA00022571"/>
    </source>
</evidence>
<dbReference type="Proteomes" id="UP000648075">
    <property type="component" value="Unassembled WGS sequence"/>
</dbReference>
<evidence type="ECO:0000256" key="3">
    <source>
        <dbReference type="ARBA" id="ARBA00011475"/>
    </source>
</evidence>
<dbReference type="EMBL" id="BMZA01000018">
    <property type="protein sequence ID" value="GGZ14499.1"/>
    <property type="molecule type" value="Genomic_DNA"/>
</dbReference>
<reference evidence="11" key="1">
    <citation type="journal article" date="2014" name="Int. J. Syst. Evol. Microbiol.">
        <title>Complete genome sequence of Corynebacterium casei LMG S-19264T (=DSM 44701T), isolated from a smear-ripened cheese.</title>
        <authorList>
            <consortium name="US DOE Joint Genome Institute (JGI-PGF)"/>
            <person name="Walter F."/>
            <person name="Albersmeier A."/>
            <person name="Kalinowski J."/>
            <person name="Ruckert C."/>
        </authorList>
    </citation>
    <scope>NUCLEOTIDE SEQUENCE</scope>
    <source>
        <strain evidence="11">KCTC 32255</strain>
    </source>
</reference>
<evidence type="ECO:0000313" key="11">
    <source>
        <dbReference type="EMBL" id="GGZ14499.1"/>
    </source>
</evidence>
<evidence type="ECO:0000256" key="1">
    <source>
        <dbReference type="ARBA" id="ARBA00004496"/>
    </source>
</evidence>
<dbReference type="Pfam" id="PF01960">
    <property type="entry name" value="ArgJ"/>
    <property type="match status" value="1"/>
</dbReference>
<keyword evidence="8 10" id="KW-0511">Multifunctional enzyme</keyword>
<dbReference type="NCBIfam" id="TIGR00120">
    <property type="entry name" value="ArgJ"/>
    <property type="match status" value="1"/>
</dbReference>
<dbReference type="HAMAP" id="MF_01106">
    <property type="entry name" value="ArgJ"/>
    <property type="match status" value="1"/>
</dbReference>
<dbReference type="GO" id="GO:0004358">
    <property type="term" value="F:L-glutamate N-acetyltransferase activity, acting on acetyl-L-ornithine as donor"/>
    <property type="evidence" value="ECO:0007669"/>
    <property type="project" value="UniProtKB-UniRule"/>
</dbReference>
<comment type="pathway">
    <text evidence="10">Amino-acid biosynthesis; L-arginine biosynthesis; N(2)-acetyl-L-ornithine from L-glutamate: step 1/4.</text>
</comment>
<dbReference type="CDD" id="cd02152">
    <property type="entry name" value="OAT"/>
    <property type="match status" value="1"/>
</dbReference>
<sequence length="446" mass="46528">MGHRTQIGWTLPAVHCHNRFIVHCDRLTCPRHALTACAMSDTVSPLARPFPNLPAIAGVTLRVVRAGYKDWGRCDLTYVELAKGTAVAGVFTRNVCCSSEVELGRANVAGGMARALVVNAGNSNAFTGYRGREAVEQIMDQVAAHLGCAREQVFVSSTGVIGMPLPKDKAREGVAAALSAAPCSWEQAAETISTTDTFAKGATATAMIGDTRITISAIIKGSGMIAPDMATMLGYLFTDAAVESAFLQECLSAANRRTFSCITVDSDTSTSDTVLAFATGKAGNAPLASFDSAGADAFAAAIEDVCRQLAHLVVRDGEGASKFIAVSVTGAVSDESAHRVGLAIANSPLVKTAIAGEDANWGRVVMAVGKAGEPADRDRLSIGFGGVWCAREGLPLADYDEAPVAAHLKGQDIDIAVDLGLGQGRATVWTCDLTHGYISINADYRS</sequence>
<dbReference type="GO" id="GO:0006592">
    <property type="term" value="P:ornithine biosynthetic process"/>
    <property type="evidence" value="ECO:0007669"/>
    <property type="project" value="TreeGrafter"/>
</dbReference>
<evidence type="ECO:0000256" key="7">
    <source>
        <dbReference type="ARBA" id="ARBA00022813"/>
    </source>
</evidence>
<comment type="catalytic activity">
    <reaction evidence="10">
        <text>L-glutamate + acetyl-CoA = N-acetyl-L-glutamate + CoA + H(+)</text>
        <dbReference type="Rhea" id="RHEA:24292"/>
        <dbReference type="ChEBI" id="CHEBI:15378"/>
        <dbReference type="ChEBI" id="CHEBI:29985"/>
        <dbReference type="ChEBI" id="CHEBI:44337"/>
        <dbReference type="ChEBI" id="CHEBI:57287"/>
        <dbReference type="ChEBI" id="CHEBI:57288"/>
        <dbReference type="EC" id="2.3.1.1"/>
    </reaction>
</comment>
<comment type="subunit">
    <text evidence="3 10">Heterotetramer of two alpha and two beta chains.</text>
</comment>
<keyword evidence="4 10" id="KW-0963">Cytoplasm</keyword>
<dbReference type="SUPFAM" id="SSF56266">
    <property type="entry name" value="DmpA/ArgJ-like"/>
    <property type="match status" value="1"/>
</dbReference>
<dbReference type="PANTHER" id="PTHR23100:SF0">
    <property type="entry name" value="ARGININE BIOSYNTHESIS BIFUNCTIONAL PROTEIN ARGJ, MITOCHONDRIAL"/>
    <property type="match status" value="1"/>
</dbReference>